<comment type="caution">
    <text evidence="1">The sequence shown here is derived from an EMBL/GenBank/DDBJ whole genome shotgun (WGS) entry which is preliminary data.</text>
</comment>
<protein>
    <submittedName>
        <fullName evidence="1">Uncharacterized protein</fullName>
    </submittedName>
</protein>
<accession>A0A645AXM4</accession>
<reference evidence="1" key="1">
    <citation type="submission" date="2019-08" db="EMBL/GenBank/DDBJ databases">
        <authorList>
            <person name="Kucharzyk K."/>
            <person name="Murdoch R.W."/>
            <person name="Higgins S."/>
            <person name="Loffler F."/>
        </authorList>
    </citation>
    <scope>NUCLEOTIDE SEQUENCE</scope>
</reference>
<dbReference type="AlphaFoldDB" id="A0A645AXM4"/>
<organism evidence="1">
    <name type="scientific">bioreactor metagenome</name>
    <dbReference type="NCBI Taxonomy" id="1076179"/>
    <lineage>
        <taxon>unclassified sequences</taxon>
        <taxon>metagenomes</taxon>
        <taxon>ecological metagenomes</taxon>
    </lineage>
</organism>
<gene>
    <name evidence="1" type="ORF">SDC9_104824</name>
</gene>
<dbReference type="EMBL" id="VSSQ01016547">
    <property type="protein sequence ID" value="MPM57995.1"/>
    <property type="molecule type" value="Genomic_DNA"/>
</dbReference>
<proteinExistence type="predicted"/>
<evidence type="ECO:0000313" key="1">
    <source>
        <dbReference type="EMBL" id="MPM57995.1"/>
    </source>
</evidence>
<sequence>MLEGAFDVVVFAVSYEVGANLFEPEGYFFFLADAAEFHHPVKIAGSCFVAGIAACYYLFHPLTYVVGCKIDALQQRFANDDFVPDVGKLMIYWGFGGWISN</sequence>
<name>A0A645AXM4_9ZZZZ</name>